<dbReference type="InterPro" id="IPR027417">
    <property type="entry name" value="P-loop_NTPase"/>
</dbReference>
<feature type="domain" description="Helicase C-terminal" evidence="1">
    <location>
        <begin position="919"/>
        <end position="1099"/>
    </location>
</feature>
<dbReference type="SUPFAM" id="SSF52540">
    <property type="entry name" value="P-loop containing nucleoside triphosphate hydrolases"/>
    <property type="match status" value="1"/>
</dbReference>
<sequence>MGYDIKEECKKARELIYESVRKELLGPGSEDIGCSIEHELITDEPIARYSTGILFPQKCENVQDDNSSIDIENSTRVDDEALKNKEETKNIRHKGNKYNNSLYSIEDQIDEKIAMANEIKPSSMGITFFARGNVDKLCIRLNAAKYRKSTLKDCCIKYEGEDFFLSNELEDYLYRDGKFLKLKANLTSEIVTKFKDEDRYREDEGYRNIISILYVLARQCKDEVNKRHAYVRELLNFPEVIEIKLDNDYVMYPFKCIGGTKENVKVKADLEICVVRRKYEQDINSYTVVLVNKEEFDKYGRDLKSIFQPEIRIKTEDNKGMFFIEDSSKKLVKNNLKLDDEEESLELLYRNKKNYATGHGVSTSQQVNESGEGEISTTFLPKYEVPSMSFEIEELSKEKSNEILSMKNLSDISDLSKEHKIENLRELVSLYDKWIKGLKDEISELEGIFKNAAKKHIKECELSLNRMKIGIDLIEKDEEAYVAFSLMNRALLMQRVHSTVKERYTDADIEKLSQRLKEKLEEDFPKFDYKSIEVEKAKWRPFQLGFILMTIESIIDPSCEHRDSVDLIWVPTGGGKTEAYLGLSAFTIFLRRLKNPKNGGGTTILMRYTLRLLAAQQFIRASIMICACELIRREGKYNLGKENITIGLWIGANQTPNKKKGTKQNKGAKEFYDELVESEYNNKFELDSNKDKNNKFQLLKCPWCGTKLEKEYVFDEEEKNEKKRANGIEIGTWGYRFTGKDFKIFCPEEKCSFGDGLPVQVVDEAIYENPPTLLFGTVDKFAMTTWEANASKLFALDEENENLSPELIIQDELHLISGPLGTIVGLYETAIDAICSEKGIKPKIIASTATIRRAKDQCNQLYVRDVKQFPPSGLLAEDSFFVKENKYAPGRMYVGLLPTGKTLTTTQVRLMSALTNRVKMLDIPEEVKSEYWTLVCYFNTLKELGMTNSLIQADIQENINIVSNRLLKRKYARNLYNTTELTSRKTANEINKTLDNLEINYSSENIANKKYAIDVLLASNMISVGVDVSRLNLMMVLEQPKLTAEYIQATSRVGRKNPGLVFTLYSPSRSRDKSHYEMFHDYHQSFYKHVEPTSITCFSEPAIDRMLHSVFIAMIRHILGLASEDSAECFDTTAYDIDKIKNIIVDRASNLLDRTDVSKEVKSREIDYVEKRLEEIIGRWENKIKDLRNDKLLKYHTTKKDGTIENLIKPFGKKEENGEFETLQSMRNVDRQGGVDLIVFGGEDDE</sequence>
<dbReference type="EMBL" id="JAAGPU010000018">
    <property type="protein sequence ID" value="NEU05282.1"/>
    <property type="molecule type" value="Genomic_DNA"/>
</dbReference>
<keyword evidence="2" id="KW-0347">Helicase</keyword>
<dbReference type="InterPro" id="IPR001650">
    <property type="entry name" value="Helicase_C-like"/>
</dbReference>
<gene>
    <name evidence="2" type="ORF">G3M99_10545</name>
</gene>
<dbReference type="AlphaFoldDB" id="A0A6M0H6S1"/>
<dbReference type="Gene3D" id="3.40.50.300">
    <property type="entry name" value="P-loop containing nucleotide triphosphate hydrolases"/>
    <property type="match status" value="1"/>
</dbReference>
<evidence type="ECO:0000313" key="2">
    <source>
        <dbReference type="EMBL" id="NEU05282.1"/>
    </source>
</evidence>
<keyword evidence="3" id="KW-1185">Reference proteome</keyword>
<dbReference type="SMART" id="SM00490">
    <property type="entry name" value="HELICc"/>
    <property type="match status" value="1"/>
</dbReference>
<dbReference type="CDD" id="cd18785">
    <property type="entry name" value="SF2_C"/>
    <property type="match status" value="1"/>
</dbReference>
<keyword evidence="2" id="KW-0067">ATP-binding</keyword>
<evidence type="ECO:0000313" key="3">
    <source>
        <dbReference type="Proteomes" id="UP000481872"/>
    </source>
</evidence>
<dbReference type="Pfam" id="PF00271">
    <property type="entry name" value="Helicase_C"/>
    <property type="match status" value="1"/>
</dbReference>
<dbReference type="PROSITE" id="PS51194">
    <property type="entry name" value="HELICASE_CTER"/>
    <property type="match status" value="1"/>
</dbReference>
<dbReference type="GO" id="GO:0006289">
    <property type="term" value="P:nucleotide-excision repair"/>
    <property type="evidence" value="ECO:0007669"/>
    <property type="project" value="TreeGrafter"/>
</dbReference>
<dbReference type="PANTHER" id="PTHR47957">
    <property type="entry name" value="ATP-DEPENDENT HELICASE HRQ1"/>
    <property type="match status" value="1"/>
</dbReference>
<proteinExistence type="predicted"/>
<dbReference type="Proteomes" id="UP000481872">
    <property type="component" value="Unassembled WGS sequence"/>
</dbReference>
<dbReference type="GO" id="GO:0036297">
    <property type="term" value="P:interstrand cross-link repair"/>
    <property type="evidence" value="ECO:0007669"/>
    <property type="project" value="TreeGrafter"/>
</dbReference>
<name>A0A6M0H6S1_9CLOT</name>
<dbReference type="RefSeq" id="WP_199870136.1">
    <property type="nucleotide sequence ID" value="NZ_JAAGPU010000018.1"/>
</dbReference>
<organism evidence="2 3">
    <name type="scientific">Clostridium senegalense</name>
    <dbReference type="NCBI Taxonomy" id="1465809"/>
    <lineage>
        <taxon>Bacteria</taxon>
        <taxon>Bacillati</taxon>
        <taxon>Bacillota</taxon>
        <taxon>Clostridia</taxon>
        <taxon>Eubacteriales</taxon>
        <taxon>Clostridiaceae</taxon>
        <taxon>Clostridium</taxon>
    </lineage>
</organism>
<dbReference type="PANTHER" id="PTHR47957:SF3">
    <property type="entry name" value="ATP-DEPENDENT HELICASE HRQ1"/>
    <property type="match status" value="1"/>
</dbReference>
<keyword evidence="2" id="KW-0378">Hydrolase</keyword>
<evidence type="ECO:0000259" key="1">
    <source>
        <dbReference type="PROSITE" id="PS51194"/>
    </source>
</evidence>
<accession>A0A6M0H6S1</accession>
<reference evidence="2 3" key="1">
    <citation type="submission" date="2020-02" db="EMBL/GenBank/DDBJ databases">
        <title>Genome assembly of a novel Clostridium senegalense strain.</title>
        <authorList>
            <person name="Gupta T.B."/>
            <person name="Jauregui R."/>
            <person name="Maclean P."/>
            <person name="Nawarathana A."/>
            <person name="Brightwell G."/>
        </authorList>
    </citation>
    <scope>NUCLEOTIDE SEQUENCE [LARGE SCALE GENOMIC DNA]</scope>
    <source>
        <strain evidence="2 3">AGRFS4</strain>
    </source>
</reference>
<keyword evidence="2" id="KW-0547">Nucleotide-binding</keyword>
<comment type="caution">
    <text evidence="2">The sequence shown here is derived from an EMBL/GenBank/DDBJ whole genome shotgun (WGS) entry which is preliminary data.</text>
</comment>
<protein>
    <submittedName>
        <fullName evidence="2">Helicase</fullName>
    </submittedName>
</protein>
<dbReference type="GO" id="GO:0043138">
    <property type="term" value="F:3'-5' DNA helicase activity"/>
    <property type="evidence" value="ECO:0007669"/>
    <property type="project" value="TreeGrafter"/>
</dbReference>